<dbReference type="EMBL" id="JFYO01000004">
    <property type="protein sequence ID" value="EZP28013.1"/>
    <property type="molecule type" value="Genomic_DNA"/>
</dbReference>
<keyword evidence="5 6" id="KW-0378">Hydrolase</keyword>
<evidence type="ECO:0000256" key="2">
    <source>
        <dbReference type="ARBA" id="ARBA00012150"/>
    </source>
</evidence>
<evidence type="ECO:0000256" key="1">
    <source>
        <dbReference type="ARBA" id="ARBA00005614"/>
    </source>
</evidence>
<dbReference type="PANTHER" id="PTHR47268">
    <property type="entry name" value="ACYLPHOSPHATASE"/>
    <property type="match status" value="1"/>
</dbReference>
<dbReference type="PROSITE" id="PS00151">
    <property type="entry name" value="ACYLPHOSPHATASE_2"/>
    <property type="match status" value="1"/>
</dbReference>
<evidence type="ECO:0000313" key="10">
    <source>
        <dbReference type="Proteomes" id="UP000024001"/>
    </source>
</evidence>
<dbReference type="Pfam" id="PF00708">
    <property type="entry name" value="Acylphosphatase"/>
    <property type="match status" value="1"/>
</dbReference>
<evidence type="ECO:0000259" key="8">
    <source>
        <dbReference type="PROSITE" id="PS51160"/>
    </source>
</evidence>
<evidence type="ECO:0000256" key="5">
    <source>
        <dbReference type="PROSITE-ProRule" id="PRU00520"/>
    </source>
</evidence>
<dbReference type="PRINTS" id="PR00112">
    <property type="entry name" value="ACYLPHPHTASE"/>
</dbReference>
<dbReference type="InterPro" id="IPR017968">
    <property type="entry name" value="Acylphosphatase_CS"/>
</dbReference>
<dbReference type="PROSITE" id="PS00150">
    <property type="entry name" value="ACYLPHOSPHATASE_1"/>
    <property type="match status" value="1"/>
</dbReference>
<name>A0A031FTS6_9MICO</name>
<accession>A0A031FTS6</accession>
<comment type="caution">
    <text evidence="9">The sequence shown here is derived from an EMBL/GenBank/DDBJ whole genome shotgun (WGS) entry which is preliminary data.</text>
</comment>
<dbReference type="PANTHER" id="PTHR47268:SF4">
    <property type="entry name" value="ACYLPHOSPHATASE"/>
    <property type="match status" value="1"/>
</dbReference>
<feature type="domain" description="Acylphosphatase-like" evidence="8">
    <location>
        <begin position="3"/>
        <end position="90"/>
    </location>
</feature>
<evidence type="ECO:0000313" key="9">
    <source>
        <dbReference type="EMBL" id="EZP28013.1"/>
    </source>
</evidence>
<feature type="active site" evidence="5">
    <location>
        <position position="36"/>
    </location>
</feature>
<dbReference type="eggNOG" id="COG1254">
    <property type="taxonomic scope" value="Bacteria"/>
</dbReference>
<evidence type="ECO:0000256" key="7">
    <source>
        <dbReference type="RuleBase" id="RU004168"/>
    </source>
</evidence>
<reference evidence="9 10" key="1">
    <citation type="submission" date="2014-03" db="EMBL/GenBank/DDBJ databases">
        <title>Draft Genome Sequences of 13 Willow Endophytes.</title>
        <authorList>
            <person name="Gan H.Y."/>
            <person name="Gan H.M."/>
            <person name="Savka M.A."/>
            <person name="Hudson A.O."/>
        </authorList>
    </citation>
    <scope>NUCLEOTIDE SEQUENCE [LARGE SCALE GENOMIC DNA]</scope>
    <source>
        <strain evidence="9 10">RIT293</strain>
    </source>
</reference>
<dbReference type="Proteomes" id="UP000024001">
    <property type="component" value="Unassembled WGS sequence"/>
</dbReference>
<dbReference type="RefSeq" id="WP_036310019.1">
    <property type="nucleotide sequence ID" value="NZ_JFYO01000004.1"/>
</dbReference>
<evidence type="ECO:0000256" key="4">
    <source>
        <dbReference type="ARBA" id="ARBA00047645"/>
    </source>
</evidence>
<comment type="catalytic activity">
    <reaction evidence="4 5 6">
        <text>an acyl phosphate + H2O = a carboxylate + phosphate + H(+)</text>
        <dbReference type="Rhea" id="RHEA:14965"/>
        <dbReference type="ChEBI" id="CHEBI:15377"/>
        <dbReference type="ChEBI" id="CHEBI:15378"/>
        <dbReference type="ChEBI" id="CHEBI:29067"/>
        <dbReference type="ChEBI" id="CHEBI:43474"/>
        <dbReference type="ChEBI" id="CHEBI:59918"/>
        <dbReference type="EC" id="3.6.1.7"/>
    </reaction>
</comment>
<dbReference type="SUPFAM" id="SSF54975">
    <property type="entry name" value="Acylphosphatase/BLUF domain-like"/>
    <property type="match status" value="1"/>
</dbReference>
<sequence>MRRIRLVVRGIVQGVGFRYSMQHVARGAGATGWVRNLANGTVEAEAQGGAAAVDAVQAWAATGPRGGVVDNLAVTEVPTVADETGFEIRRDA</sequence>
<organism evidence="9 10">
    <name type="scientific">Microbacterium oleivorans</name>
    <dbReference type="NCBI Taxonomy" id="273677"/>
    <lineage>
        <taxon>Bacteria</taxon>
        <taxon>Bacillati</taxon>
        <taxon>Actinomycetota</taxon>
        <taxon>Actinomycetes</taxon>
        <taxon>Micrococcales</taxon>
        <taxon>Microbacteriaceae</taxon>
        <taxon>Microbacterium</taxon>
    </lineage>
</organism>
<dbReference type="Gene3D" id="3.30.70.100">
    <property type="match status" value="1"/>
</dbReference>
<evidence type="ECO:0000256" key="6">
    <source>
        <dbReference type="RuleBase" id="RU000553"/>
    </source>
</evidence>
<dbReference type="OrthoDB" id="3182027at2"/>
<protein>
    <recommendedName>
        <fullName evidence="3 5">Acylphosphatase</fullName>
        <ecNumber evidence="2 5">3.6.1.7</ecNumber>
    </recommendedName>
</protein>
<dbReference type="AlphaFoldDB" id="A0A031FTS6"/>
<proteinExistence type="inferred from homology"/>
<feature type="active site" evidence="5">
    <location>
        <position position="18"/>
    </location>
</feature>
<gene>
    <name evidence="9" type="ORF">BW34_00986</name>
</gene>
<dbReference type="InterPro" id="IPR001792">
    <property type="entry name" value="Acylphosphatase-like_dom"/>
</dbReference>
<keyword evidence="10" id="KW-1185">Reference proteome</keyword>
<dbReference type="GO" id="GO:0003998">
    <property type="term" value="F:acylphosphatase activity"/>
    <property type="evidence" value="ECO:0007669"/>
    <property type="project" value="UniProtKB-EC"/>
</dbReference>
<dbReference type="InterPro" id="IPR020456">
    <property type="entry name" value="Acylphosphatase"/>
</dbReference>
<dbReference type="PROSITE" id="PS51160">
    <property type="entry name" value="ACYLPHOSPHATASE_3"/>
    <property type="match status" value="1"/>
</dbReference>
<dbReference type="EC" id="3.6.1.7" evidence="2 5"/>
<dbReference type="PATRIC" id="fig|273677.3.peg.967"/>
<dbReference type="InterPro" id="IPR036046">
    <property type="entry name" value="Acylphosphatase-like_dom_sf"/>
</dbReference>
<comment type="similarity">
    <text evidence="1 7">Belongs to the acylphosphatase family.</text>
</comment>
<evidence type="ECO:0000256" key="3">
    <source>
        <dbReference type="ARBA" id="ARBA00015991"/>
    </source>
</evidence>